<comment type="similarity">
    <text evidence="8">Belongs to the type IV zinc-finger family. Class B subfamily.</text>
</comment>
<accession>A0A3B6NQI5</accession>
<dbReference type="GO" id="GO:0008270">
    <property type="term" value="F:zinc ion binding"/>
    <property type="evidence" value="ECO:0007669"/>
    <property type="project" value="UniProtKB-KW"/>
</dbReference>
<dbReference type="FunFam" id="3.30.50.10:FF:000055">
    <property type="entry name" value="GATA transcription factor 21"/>
    <property type="match status" value="1"/>
</dbReference>
<evidence type="ECO:0000256" key="5">
    <source>
        <dbReference type="ARBA" id="ARBA00023015"/>
    </source>
</evidence>
<dbReference type="Pfam" id="PF00320">
    <property type="entry name" value="GATA"/>
    <property type="match status" value="1"/>
</dbReference>
<evidence type="ECO:0000256" key="4">
    <source>
        <dbReference type="ARBA" id="ARBA00022833"/>
    </source>
</evidence>
<dbReference type="SMART" id="SM00401">
    <property type="entry name" value="ZnF_GATA"/>
    <property type="match status" value="1"/>
</dbReference>
<dbReference type="OMA" id="KRCKMVV"/>
<evidence type="ECO:0000256" key="1">
    <source>
        <dbReference type="ARBA" id="ARBA00004123"/>
    </source>
</evidence>
<dbReference type="Gramene" id="TraesSTA6A03G03300660.1">
    <property type="protein sequence ID" value="TraesSTA6A03G03300660.1"/>
    <property type="gene ID" value="TraesSTA6A03G03300660"/>
</dbReference>
<evidence type="ECO:0000256" key="6">
    <source>
        <dbReference type="ARBA" id="ARBA00023163"/>
    </source>
</evidence>
<dbReference type="Gramene" id="TraesKAR6A01G0137960.1">
    <property type="protein sequence ID" value="cds.TraesKAR6A01G0137960.1"/>
    <property type="gene ID" value="TraesKAR6A01G0137960"/>
</dbReference>
<dbReference type="Gramene" id="TraesWEE_scaffold_074065_01G000100.1">
    <property type="protein sequence ID" value="TraesWEE_scaffold_074065_01G000100.1"/>
    <property type="gene ID" value="TraesWEE_scaffold_074065_01G000100"/>
</dbReference>
<dbReference type="STRING" id="4565.A0A3B6NQI5"/>
<evidence type="ECO:0000313" key="13">
    <source>
        <dbReference type="Proteomes" id="UP000019116"/>
    </source>
</evidence>
<keyword evidence="4" id="KW-0862">Zinc</keyword>
<dbReference type="Gramene" id="TraesJUL6A03G03336370.1">
    <property type="protein sequence ID" value="TraesJUL6A03G03336370.1"/>
    <property type="gene ID" value="TraesJUL6A03G03336370"/>
</dbReference>
<dbReference type="Gramene" id="TraesPARA_EIv1.0_1933240.1">
    <property type="protein sequence ID" value="TraesPARA_EIv1.0_1933240.1.CDS"/>
    <property type="gene ID" value="TraesPARA_EIv1.0_1933240"/>
</dbReference>
<dbReference type="AlphaFoldDB" id="A0A3B6NQI5"/>
<evidence type="ECO:0000256" key="10">
    <source>
        <dbReference type="SAM" id="MobiDB-lite"/>
    </source>
</evidence>
<evidence type="ECO:0000259" key="11">
    <source>
        <dbReference type="PROSITE" id="PS50114"/>
    </source>
</evidence>
<keyword evidence="2" id="KW-0479">Metal-binding</keyword>
<dbReference type="Gramene" id="TraesMAC6A03G03309630.1">
    <property type="protein sequence ID" value="TraesMAC6A03G03309630.1"/>
    <property type="gene ID" value="TraesMAC6A03G03309630"/>
</dbReference>
<dbReference type="Gramene" id="TraesSYM6A03G03251060.1">
    <property type="protein sequence ID" value="TraesSYM6A03G03251060.1"/>
    <property type="gene ID" value="TraesSYM6A03G03251060"/>
</dbReference>
<organism evidence="12">
    <name type="scientific">Triticum aestivum</name>
    <name type="common">Wheat</name>
    <dbReference type="NCBI Taxonomy" id="4565"/>
    <lineage>
        <taxon>Eukaryota</taxon>
        <taxon>Viridiplantae</taxon>
        <taxon>Streptophyta</taxon>
        <taxon>Embryophyta</taxon>
        <taxon>Tracheophyta</taxon>
        <taxon>Spermatophyta</taxon>
        <taxon>Magnoliopsida</taxon>
        <taxon>Liliopsida</taxon>
        <taxon>Poales</taxon>
        <taxon>Poaceae</taxon>
        <taxon>BOP clade</taxon>
        <taxon>Pooideae</taxon>
        <taxon>Triticodae</taxon>
        <taxon>Triticeae</taxon>
        <taxon>Triticinae</taxon>
        <taxon>Triticum</taxon>
    </lineage>
</organism>
<comment type="subcellular location">
    <subcellularLocation>
        <location evidence="1">Nucleus</location>
    </subcellularLocation>
</comment>
<evidence type="ECO:0000256" key="7">
    <source>
        <dbReference type="ARBA" id="ARBA00023242"/>
    </source>
</evidence>
<dbReference type="InterPro" id="IPR013088">
    <property type="entry name" value="Znf_NHR/GATA"/>
</dbReference>
<keyword evidence="7" id="KW-0539">Nucleus</keyword>
<dbReference type="SUPFAM" id="SSF57716">
    <property type="entry name" value="Glucocorticoid receptor-like (DNA-binding domain)"/>
    <property type="match status" value="1"/>
</dbReference>
<proteinExistence type="inferred from homology"/>
<dbReference type="InterPro" id="IPR000679">
    <property type="entry name" value="Znf_GATA"/>
</dbReference>
<dbReference type="Gramene" id="TraesLDM6A03G03313600.1">
    <property type="protein sequence ID" value="TraesLDM6A03G03313600.1"/>
    <property type="gene ID" value="TraesLDM6A03G03313600"/>
</dbReference>
<dbReference type="OrthoDB" id="2162994at2759"/>
<dbReference type="PANTHER" id="PTHR47255">
    <property type="entry name" value="GATA TRANSCRIPTION FACTOR 22-RELATED"/>
    <property type="match status" value="1"/>
</dbReference>
<reference evidence="12" key="1">
    <citation type="submission" date="2018-08" db="EMBL/GenBank/DDBJ databases">
        <authorList>
            <person name="Rossello M."/>
        </authorList>
    </citation>
    <scope>NUCLEOTIDE SEQUENCE [LARGE SCALE GENOMIC DNA]</scope>
    <source>
        <strain evidence="12">cv. Chinese Spring</strain>
    </source>
</reference>
<evidence type="ECO:0000256" key="3">
    <source>
        <dbReference type="ARBA" id="ARBA00022771"/>
    </source>
</evidence>
<evidence type="ECO:0000256" key="9">
    <source>
        <dbReference type="PROSITE-ProRule" id="PRU00094"/>
    </source>
</evidence>
<name>A0A3B6NQI5_WHEAT</name>
<dbReference type="PaxDb" id="4565-Traes_6AS_1BF082306.1"/>
<feature type="region of interest" description="Disordered" evidence="10">
    <location>
        <begin position="138"/>
        <end position="167"/>
    </location>
</feature>
<dbReference type="GO" id="GO:0000976">
    <property type="term" value="F:transcription cis-regulatory region binding"/>
    <property type="evidence" value="ECO:0000318"/>
    <property type="project" value="GO_Central"/>
</dbReference>
<dbReference type="Gramene" id="TraesLAC6A03G03265060.1">
    <property type="protein sequence ID" value="TraesLAC6A03G03265060.1"/>
    <property type="gene ID" value="TraesLAC6A03G03265060"/>
</dbReference>
<dbReference type="Gramene" id="TraesCLE_scaffold_015966_01G000100.1">
    <property type="protein sequence ID" value="TraesCLE_scaffold_015966_01G000100.1"/>
    <property type="gene ID" value="TraesCLE_scaffold_015966_01G000100"/>
</dbReference>
<dbReference type="GO" id="GO:0006355">
    <property type="term" value="P:regulation of DNA-templated transcription"/>
    <property type="evidence" value="ECO:0000318"/>
    <property type="project" value="GO_Central"/>
</dbReference>
<sequence length="342" mass="36877">MSTIYMSQLSTLPLMDGDQDQGHFQAFHLPKGPPILFPFMIDNPVEHQGQAYGDQHSRQQFFGESNQQFNDHMMMSGGSADVFATCSPFGPTIQSIGSDMIQRSSYNSYDFEATHAGDGSTSQWASAKPPVKMRIMRKAPTNDHQGGTARKPRRRAQAHQGDESQQLQHPMGVIRVCSDCNTTKTPLWRSGPCGPKSLCNACGIRQRKARRAMAAAAATAATNGGVASASSGGVAEGATQASDASQAVKATKKEKRAVDLDRSLPFKKRCKMVDHPTVTSTKAVAVDATPKDQDHVVAEDGAMVERLSKADPQAAFTHGFMRDEITDAAMLLMTLSCGLVRS</sequence>
<evidence type="ECO:0000256" key="2">
    <source>
        <dbReference type="ARBA" id="ARBA00022723"/>
    </source>
</evidence>
<reference evidence="12" key="2">
    <citation type="submission" date="2018-10" db="UniProtKB">
        <authorList>
            <consortium name="EnsemblPlants"/>
        </authorList>
    </citation>
    <scope>IDENTIFICATION</scope>
</reference>
<dbReference type="Proteomes" id="UP000019116">
    <property type="component" value="Chromosome 6A"/>
</dbReference>
<keyword evidence="13" id="KW-1185">Reference proteome</keyword>
<keyword evidence="6" id="KW-0804">Transcription</keyword>
<dbReference type="Gene3D" id="3.30.50.10">
    <property type="entry name" value="Erythroid Transcription Factor GATA-1, subunit A"/>
    <property type="match status" value="1"/>
</dbReference>
<dbReference type="GO" id="GO:0005634">
    <property type="term" value="C:nucleus"/>
    <property type="evidence" value="ECO:0000318"/>
    <property type="project" value="GO_Central"/>
</dbReference>
<feature type="domain" description="GATA-type" evidence="11">
    <location>
        <begin position="175"/>
        <end position="207"/>
    </location>
</feature>
<dbReference type="PROSITE" id="PS50114">
    <property type="entry name" value="GATA_ZN_FINGER_2"/>
    <property type="match status" value="1"/>
</dbReference>
<evidence type="ECO:0000313" key="12">
    <source>
        <dbReference type="EnsemblPlants" id="TraesCS6A02G185900.1"/>
    </source>
</evidence>
<keyword evidence="5" id="KW-0805">Transcription regulation</keyword>
<dbReference type="SMR" id="A0A3B6NQI5"/>
<dbReference type="Gramene" id="TraesCS6A02G185900.1">
    <property type="protein sequence ID" value="TraesCS6A02G185900.1"/>
    <property type="gene ID" value="TraesCS6A02G185900"/>
</dbReference>
<protein>
    <recommendedName>
        <fullName evidence="11">GATA-type domain-containing protein</fullName>
    </recommendedName>
</protein>
<keyword evidence="3 9" id="KW-0863">Zinc-finger</keyword>
<dbReference type="PANTHER" id="PTHR47255:SF14">
    <property type="entry name" value="PROTEIN CYTOKININ-RESPONSIVE GATA TRANSCRIPTION FACTOR 1"/>
    <property type="match status" value="1"/>
</dbReference>
<dbReference type="InterPro" id="IPR052138">
    <property type="entry name" value="GATA_ZnFinger_Domain"/>
</dbReference>
<evidence type="ECO:0000256" key="8">
    <source>
        <dbReference type="ARBA" id="ARBA00024019"/>
    </source>
</evidence>
<dbReference type="CDD" id="cd00202">
    <property type="entry name" value="ZnF_GATA"/>
    <property type="match status" value="1"/>
</dbReference>
<dbReference type="PROSITE" id="PS00344">
    <property type="entry name" value="GATA_ZN_FINGER_1"/>
    <property type="match status" value="1"/>
</dbReference>
<dbReference type="EnsemblPlants" id="TraesCS6A02G185900.1">
    <property type="protein sequence ID" value="TraesCS6A02G185900.1"/>
    <property type="gene ID" value="TraesCS6A02G185900"/>
</dbReference>